<keyword evidence="1" id="KW-0328">Glycosyltransferase</keyword>
<dbReference type="SUPFAM" id="SSF53756">
    <property type="entry name" value="UDP-Glycosyltransferase/glycogen phosphorylase"/>
    <property type="match status" value="1"/>
</dbReference>
<reference evidence="3" key="2">
    <citation type="journal article" date="2021" name="PeerJ">
        <title>Extensive microbial diversity within the chicken gut microbiome revealed by metagenomics and culture.</title>
        <authorList>
            <person name="Gilroy R."/>
            <person name="Ravi A."/>
            <person name="Getino M."/>
            <person name="Pursley I."/>
            <person name="Horton D.L."/>
            <person name="Alikhan N.F."/>
            <person name="Baker D."/>
            <person name="Gharbi K."/>
            <person name="Hall N."/>
            <person name="Watson M."/>
            <person name="Adriaenssens E.M."/>
            <person name="Foster-Nyarko E."/>
            <person name="Jarju S."/>
            <person name="Secka A."/>
            <person name="Antonio M."/>
            <person name="Oren A."/>
            <person name="Chaudhuri R.R."/>
            <person name="La Ragione R."/>
            <person name="Hildebrand F."/>
            <person name="Pallen M.J."/>
        </authorList>
    </citation>
    <scope>NUCLEOTIDE SEQUENCE</scope>
    <source>
        <strain evidence="3">1383</strain>
    </source>
</reference>
<gene>
    <name evidence="3" type="ORF">IAC44_03700</name>
</gene>
<proteinExistence type="predicted"/>
<accession>A0A9D1KU08</accession>
<dbReference type="GO" id="GO:0005829">
    <property type="term" value="C:cytosol"/>
    <property type="evidence" value="ECO:0007669"/>
    <property type="project" value="TreeGrafter"/>
</dbReference>
<keyword evidence="2" id="KW-0808">Transferase</keyword>
<dbReference type="Pfam" id="PF01075">
    <property type="entry name" value="Glyco_transf_9"/>
    <property type="match status" value="1"/>
</dbReference>
<dbReference type="Proteomes" id="UP000824161">
    <property type="component" value="Unassembled WGS sequence"/>
</dbReference>
<dbReference type="GO" id="GO:0008713">
    <property type="term" value="F:ADP-heptose-lipopolysaccharide heptosyltransferase activity"/>
    <property type="evidence" value="ECO:0007669"/>
    <property type="project" value="TreeGrafter"/>
</dbReference>
<evidence type="ECO:0000313" key="3">
    <source>
        <dbReference type="EMBL" id="HIT97924.1"/>
    </source>
</evidence>
<organism evidence="3 4">
    <name type="scientific">Candidatus Merdimorpha stercoravium</name>
    <dbReference type="NCBI Taxonomy" id="2840863"/>
    <lineage>
        <taxon>Bacteria</taxon>
        <taxon>Pseudomonadati</taxon>
        <taxon>Bacteroidota</taxon>
        <taxon>Flavobacteriia</taxon>
        <taxon>Flavobacteriales</taxon>
        <taxon>Candidatus Merdimorpha</taxon>
    </lineage>
</organism>
<evidence type="ECO:0000313" key="4">
    <source>
        <dbReference type="Proteomes" id="UP000824161"/>
    </source>
</evidence>
<dbReference type="AlphaFoldDB" id="A0A9D1KU08"/>
<evidence type="ECO:0000256" key="2">
    <source>
        <dbReference type="ARBA" id="ARBA00022679"/>
    </source>
</evidence>
<dbReference type="PANTHER" id="PTHR30160">
    <property type="entry name" value="TETRAACYLDISACCHARIDE 4'-KINASE-RELATED"/>
    <property type="match status" value="1"/>
</dbReference>
<dbReference type="Gene3D" id="3.40.50.2000">
    <property type="entry name" value="Glycogen Phosphorylase B"/>
    <property type="match status" value="2"/>
</dbReference>
<comment type="caution">
    <text evidence="3">The sequence shown here is derived from an EMBL/GenBank/DDBJ whole genome shotgun (WGS) entry which is preliminary data.</text>
</comment>
<name>A0A9D1KU08_9FLAO</name>
<dbReference type="GO" id="GO:0009244">
    <property type="term" value="P:lipopolysaccharide core region biosynthetic process"/>
    <property type="evidence" value="ECO:0007669"/>
    <property type="project" value="TreeGrafter"/>
</dbReference>
<evidence type="ECO:0000256" key="1">
    <source>
        <dbReference type="ARBA" id="ARBA00022676"/>
    </source>
</evidence>
<dbReference type="PANTHER" id="PTHR30160:SF22">
    <property type="entry name" value="LIPOPOLYSACCHARIDE CORE BIOSYNTHESIS PROTEIN"/>
    <property type="match status" value="1"/>
</dbReference>
<reference evidence="3" key="1">
    <citation type="submission" date="2020-10" db="EMBL/GenBank/DDBJ databases">
        <authorList>
            <person name="Gilroy R."/>
        </authorList>
    </citation>
    <scope>NUCLEOTIDE SEQUENCE</scope>
    <source>
        <strain evidence="3">1383</strain>
    </source>
</reference>
<sequence>MKHLLVIRFSAFGDVAMSVPVVREFLEQNPDVRLTFVSHFALAPLFESVERVDFFPAYPREQHKGLKGLFRLYRQVKRQGPYDAVLDLHSVIRTHFLRMLFHLQRVSVYKIHKDRRARKALTRREDKVKRMMRPMPERYADVFRQAGFPLTLSHRLRKTPRPLSPHTLEVLDLPEASPAKPWVGIAPFARYTGKTYPPQKMFAAVKRIAAQGNCLLLLFGGKGHEQTELERWQELLPDTRVVAGKLSLSEELDVISHLKVMVSMDSANMHLASLVGTRAVSVWGATHPFAGFLGYGQTPCDAVEVEMDCRPCSTFGSKPCFKNTYECMHAIAPETLARAVEQAADL</sequence>
<dbReference type="InterPro" id="IPR002201">
    <property type="entry name" value="Glyco_trans_9"/>
</dbReference>
<protein>
    <submittedName>
        <fullName evidence="3">Glycosyltransferase family 9 protein</fullName>
    </submittedName>
</protein>
<dbReference type="EMBL" id="DVLY01000087">
    <property type="protein sequence ID" value="HIT97924.1"/>
    <property type="molecule type" value="Genomic_DNA"/>
</dbReference>
<dbReference type="CDD" id="cd03789">
    <property type="entry name" value="GT9_LPS_heptosyltransferase"/>
    <property type="match status" value="1"/>
</dbReference>
<dbReference type="InterPro" id="IPR051199">
    <property type="entry name" value="LPS_LOS_Heptosyltrfase"/>
</dbReference>